<keyword evidence="2" id="KW-1003">Cell membrane</keyword>
<dbReference type="PIRSF" id="PIRSF035875">
    <property type="entry name" value="RNase_BN"/>
    <property type="match status" value="1"/>
</dbReference>
<evidence type="ECO:0000256" key="1">
    <source>
        <dbReference type="ARBA" id="ARBA00004651"/>
    </source>
</evidence>
<feature type="transmembrane region" description="Helical" evidence="6">
    <location>
        <begin position="242"/>
        <end position="264"/>
    </location>
</feature>
<dbReference type="OrthoDB" id="9775903at2"/>
<comment type="caution">
    <text evidence="7">The sequence shown here is derived from an EMBL/GenBank/DDBJ whole genome shotgun (WGS) entry which is preliminary data.</text>
</comment>
<organism evidence="7 8">
    <name type="scientific">Muricomes intestini</name>
    <dbReference type="NCBI Taxonomy" id="1796634"/>
    <lineage>
        <taxon>Bacteria</taxon>
        <taxon>Bacillati</taxon>
        <taxon>Bacillota</taxon>
        <taxon>Clostridia</taxon>
        <taxon>Lachnospirales</taxon>
        <taxon>Lachnospiraceae</taxon>
        <taxon>Muricomes</taxon>
    </lineage>
</organism>
<feature type="transmembrane region" description="Helical" evidence="6">
    <location>
        <begin position="215"/>
        <end position="236"/>
    </location>
</feature>
<keyword evidence="5 6" id="KW-0472">Membrane</keyword>
<dbReference type="GO" id="GO:0005886">
    <property type="term" value="C:plasma membrane"/>
    <property type="evidence" value="ECO:0007669"/>
    <property type="project" value="UniProtKB-SubCell"/>
</dbReference>
<evidence type="ECO:0000313" key="8">
    <source>
        <dbReference type="Proteomes" id="UP000295726"/>
    </source>
</evidence>
<evidence type="ECO:0000256" key="2">
    <source>
        <dbReference type="ARBA" id="ARBA00022475"/>
    </source>
</evidence>
<evidence type="ECO:0000256" key="6">
    <source>
        <dbReference type="SAM" id="Phobius"/>
    </source>
</evidence>
<protein>
    <submittedName>
        <fullName evidence="7">Membrane protein</fullName>
    </submittedName>
</protein>
<dbReference type="Pfam" id="PF03631">
    <property type="entry name" value="Virul_fac_BrkB"/>
    <property type="match status" value="1"/>
</dbReference>
<dbReference type="NCBIfam" id="TIGR00765">
    <property type="entry name" value="yihY_not_rbn"/>
    <property type="match status" value="1"/>
</dbReference>
<feature type="transmembrane region" description="Helical" evidence="6">
    <location>
        <begin position="31"/>
        <end position="52"/>
    </location>
</feature>
<evidence type="ECO:0000313" key="7">
    <source>
        <dbReference type="EMBL" id="TCS79752.1"/>
    </source>
</evidence>
<evidence type="ECO:0000256" key="3">
    <source>
        <dbReference type="ARBA" id="ARBA00022692"/>
    </source>
</evidence>
<dbReference type="AlphaFoldDB" id="A0A4V6NYW7"/>
<keyword evidence="8" id="KW-1185">Reference proteome</keyword>
<dbReference type="PANTHER" id="PTHR30213">
    <property type="entry name" value="INNER MEMBRANE PROTEIN YHJD"/>
    <property type="match status" value="1"/>
</dbReference>
<evidence type="ECO:0000256" key="4">
    <source>
        <dbReference type="ARBA" id="ARBA00022989"/>
    </source>
</evidence>
<gene>
    <name evidence="7" type="ORF">EDD59_1074</name>
</gene>
<dbReference type="InterPro" id="IPR017039">
    <property type="entry name" value="Virul_fac_BrkB"/>
</dbReference>
<accession>A0A4V6NYW7</accession>
<dbReference type="Proteomes" id="UP000295726">
    <property type="component" value="Unassembled WGS sequence"/>
</dbReference>
<dbReference type="RefSeq" id="WP_132380050.1">
    <property type="nucleotide sequence ID" value="NZ_DAIPCY010000037.1"/>
</dbReference>
<feature type="transmembrane region" description="Helical" evidence="6">
    <location>
        <begin position="173"/>
        <end position="194"/>
    </location>
</feature>
<keyword evidence="4 6" id="KW-1133">Transmembrane helix</keyword>
<proteinExistence type="predicted"/>
<sequence length="280" mass="31227">MKKKVKRIVEKVYKLSGIVGSHHTGAYAAQAAYFFVLSLIPILLLLLTMVQFTPVTKMDIMNAVMQVFPKTVEGTITSIVNEVYAQSGGVIPVTLIVALWSAGKGVLSVNSGLNCIYDNIETRNYLYLRLRASLYTVLFIIAIILSLAISVFGNSISVLVYKHLPFLTTVMDMIIKSRTLITLVVLTLFWDLVYKYLPNRTNMSKTTMRQQLPGAMFTACGWLLISFIFSVYLDIFTGFSSMYGSLTTIILIMLWLYGCMYVILLGGELNALLEGYGGNR</sequence>
<feature type="transmembrane region" description="Helical" evidence="6">
    <location>
        <begin position="132"/>
        <end position="153"/>
    </location>
</feature>
<keyword evidence="3 6" id="KW-0812">Transmembrane</keyword>
<reference evidence="7 8" key="1">
    <citation type="submission" date="2019-03" db="EMBL/GenBank/DDBJ databases">
        <title>Genomic Encyclopedia of Type Strains, Phase IV (KMG-IV): sequencing the most valuable type-strain genomes for metagenomic binning, comparative biology and taxonomic classification.</title>
        <authorList>
            <person name="Goeker M."/>
        </authorList>
    </citation>
    <scope>NUCLEOTIDE SEQUENCE [LARGE SCALE GENOMIC DNA]</scope>
    <source>
        <strain evidence="7 8">DSM 29489</strain>
    </source>
</reference>
<dbReference type="PANTHER" id="PTHR30213:SF0">
    <property type="entry name" value="UPF0761 MEMBRANE PROTEIN YIHY"/>
    <property type="match status" value="1"/>
</dbReference>
<name>A0A4V6NYW7_9FIRM</name>
<dbReference type="EMBL" id="SLZZ01000007">
    <property type="protein sequence ID" value="TCS79752.1"/>
    <property type="molecule type" value="Genomic_DNA"/>
</dbReference>
<comment type="subcellular location">
    <subcellularLocation>
        <location evidence="1">Cell membrane</location>
        <topology evidence="1">Multi-pass membrane protein</topology>
    </subcellularLocation>
</comment>
<evidence type="ECO:0000256" key="5">
    <source>
        <dbReference type="ARBA" id="ARBA00023136"/>
    </source>
</evidence>